<keyword evidence="2" id="KW-0472">Membrane</keyword>
<dbReference type="EMBL" id="BAAAZP010000074">
    <property type="protein sequence ID" value="GAA3669144.1"/>
    <property type="molecule type" value="Genomic_DNA"/>
</dbReference>
<feature type="region of interest" description="Disordered" evidence="1">
    <location>
        <begin position="1"/>
        <end position="108"/>
    </location>
</feature>
<evidence type="ECO:0000256" key="2">
    <source>
        <dbReference type="SAM" id="Phobius"/>
    </source>
</evidence>
<feature type="compositionally biased region" description="Basic and acidic residues" evidence="1">
    <location>
        <begin position="47"/>
        <end position="56"/>
    </location>
</feature>
<dbReference type="SUPFAM" id="SSF52540">
    <property type="entry name" value="P-loop containing nucleoside triphosphate hydrolases"/>
    <property type="match status" value="1"/>
</dbReference>
<protein>
    <recommendedName>
        <fullName evidence="5">DNA segregation ATPase FtsK/SpoIIIE, S-DNA-T family</fullName>
    </recommendedName>
</protein>
<evidence type="ECO:0000313" key="4">
    <source>
        <dbReference type="Proteomes" id="UP001500902"/>
    </source>
</evidence>
<keyword evidence="2" id="KW-0812">Transmembrane</keyword>
<proteinExistence type="predicted"/>
<evidence type="ECO:0000313" key="3">
    <source>
        <dbReference type="EMBL" id="GAA3669144.1"/>
    </source>
</evidence>
<accession>A0ABP7BSX7</accession>
<dbReference type="InterPro" id="IPR027417">
    <property type="entry name" value="P-loop_NTPase"/>
</dbReference>
<dbReference type="Gene3D" id="3.40.50.300">
    <property type="entry name" value="P-loop containing nucleotide triphosphate hydrolases"/>
    <property type="match status" value="1"/>
</dbReference>
<dbReference type="RefSeq" id="WP_344878730.1">
    <property type="nucleotide sequence ID" value="NZ_BAAAZP010000074.1"/>
</dbReference>
<organism evidence="3 4">
    <name type="scientific">Nonomuraea antimicrobica</name>
    <dbReference type="NCBI Taxonomy" id="561173"/>
    <lineage>
        <taxon>Bacteria</taxon>
        <taxon>Bacillati</taxon>
        <taxon>Actinomycetota</taxon>
        <taxon>Actinomycetes</taxon>
        <taxon>Streptosporangiales</taxon>
        <taxon>Streptosporangiaceae</taxon>
        <taxon>Nonomuraea</taxon>
    </lineage>
</organism>
<evidence type="ECO:0000256" key="1">
    <source>
        <dbReference type="SAM" id="MobiDB-lite"/>
    </source>
</evidence>
<feature type="compositionally biased region" description="Low complexity" evidence="1">
    <location>
        <begin position="57"/>
        <end position="75"/>
    </location>
</feature>
<comment type="caution">
    <text evidence="3">The sequence shown here is derived from an EMBL/GenBank/DDBJ whole genome shotgun (WGS) entry which is preliminary data.</text>
</comment>
<dbReference type="Proteomes" id="UP001500902">
    <property type="component" value="Unassembled WGS sequence"/>
</dbReference>
<keyword evidence="4" id="KW-1185">Reference proteome</keyword>
<feature type="compositionally biased region" description="Basic and acidic residues" evidence="1">
    <location>
        <begin position="1"/>
        <end position="33"/>
    </location>
</feature>
<reference evidence="4" key="1">
    <citation type="journal article" date="2019" name="Int. J. Syst. Evol. Microbiol.">
        <title>The Global Catalogue of Microorganisms (GCM) 10K type strain sequencing project: providing services to taxonomists for standard genome sequencing and annotation.</title>
        <authorList>
            <consortium name="The Broad Institute Genomics Platform"/>
            <consortium name="The Broad Institute Genome Sequencing Center for Infectious Disease"/>
            <person name="Wu L."/>
            <person name="Ma J."/>
        </authorList>
    </citation>
    <scope>NUCLEOTIDE SEQUENCE [LARGE SCALE GENOMIC DNA]</scope>
    <source>
        <strain evidence="4">JCM 16904</strain>
    </source>
</reference>
<keyword evidence="2" id="KW-1133">Transmembrane helix</keyword>
<gene>
    <name evidence="3" type="ORF">GCM10022224_036600</name>
</gene>
<feature type="transmembrane region" description="Helical" evidence="2">
    <location>
        <begin position="213"/>
        <end position="231"/>
    </location>
</feature>
<name>A0ABP7BSX7_9ACTN</name>
<sequence>MTHHPYEPDDRPTEHAPDRSDLTAAERTDRPDDSTDDSEGGRVVPLDAHRRARQADPDPGTGPTGEPTENGTGTTARRSAARDTSYEIDLDPSPADTTPIPVDLPDSAVPTAAPVEGRRPIIPTGLHKANLPATARQTAGRWAHTAAFHAVRAPWYGGQVLTFAIRGAFRLINRQLRWWWVNEQYALLQQAASDNDPSMWLKLHREGKATRRWRGVVLFFQAITLTVAIVVAAHLDALWQTAIVAALVPVLARYGRPAGRSIIPAAVVTRRYRKLNSDIVLRAYYAAGLGHPDRANMQIEFGTGMAREGDGSKVLVNLPYGKTFADAVNAREKIASGLDVALAQVTLSRDPQSHRSHWLWVADADPLATPAGRTPLLACKETDIWQPAPLGVDERGRVVALLMLWASILVGAQPRQGKSFTARLLALYAALDPYVRLDVFDGKGSPDWRKFALVAHSCSFGFTLTRDGDPLETFVQMLRDLKADVQARYQKLSELPVDVCPEGKLTREIARDPRYGMPVRLVVIDECQEYFDTGDKELNKEIASLMVFLVKVAPAAGVILVDATQKPGGVGTGDVATAFTSFRDNHQVRVALRTGSWQVSDLVLGSGAYSEGFDSSALLPSYKGVGILRGAGDDTPTVRFYLADAEDAEKILHAARKLRERAGTLSGFAAGQAAVREVRDVLADALTVFQSGETGLPWAVIATRLAERIPEHYADLTPEAISAQLRALGVPSVDIKRDGKALKGAKKAAVTAAIARREATTG</sequence>
<evidence type="ECO:0008006" key="5">
    <source>
        <dbReference type="Google" id="ProtNLM"/>
    </source>
</evidence>